<evidence type="ECO:0000259" key="5">
    <source>
        <dbReference type="Pfam" id="PF00437"/>
    </source>
</evidence>
<dbReference type="PANTHER" id="PTHR30258">
    <property type="entry name" value="TYPE II SECRETION SYSTEM PROTEIN GSPE-RELATED"/>
    <property type="match status" value="1"/>
</dbReference>
<dbReference type="AlphaFoldDB" id="A0A9D1HTQ7"/>
<keyword evidence="3" id="KW-0067">ATP-binding</keyword>
<evidence type="ECO:0000256" key="2">
    <source>
        <dbReference type="ARBA" id="ARBA00022741"/>
    </source>
</evidence>
<dbReference type="SUPFAM" id="SSF52540">
    <property type="entry name" value="P-loop containing nucleoside triphosphate hydrolases"/>
    <property type="match status" value="1"/>
</dbReference>
<dbReference type="Gene3D" id="3.30.450.90">
    <property type="match status" value="1"/>
</dbReference>
<reference evidence="6" key="2">
    <citation type="journal article" date="2021" name="PeerJ">
        <title>Extensive microbial diversity within the chicken gut microbiome revealed by metagenomics and culture.</title>
        <authorList>
            <person name="Gilroy R."/>
            <person name="Ravi A."/>
            <person name="Getino M."/>
            <person name="Pursley I."/>
            <person name="Horton D.L."/>
            <person name="Alikhan N.F."/>
            <person name="Baker D."/>
            <person name="Gharbi K."/>
            <person name="Hall N."/>
            <person name="Watson M."/>
            <person name="Adriaenssens E.M."/>
            <person name="Foster-Nyarko E."/>
            <person name="Jarju S."/>
            <person name="Secka A."/>
            <person name="Antonio M."/>
            <person name="Oren A."/>
            <person name="Chaudhuri R.R."/>
            <person name="La Ragione R."/>
            <person name="Hildebrand F."/>
            <person name="Pallen M.J."/>
        </authorList>
    </citation>
    <scope>NUCLEOTIDE SEQUENCE</scope>
    <source>
        <strain evidence="6">CHK197-8231</strain>
    </source>
</reference>
<gene>
    <name evidence="6" type="ORF">IAD49_01320</name>
</gene>
<reference evidence="6" key="1">
    <citation type="submission" date="2020-10" db="EMBL/GenBank/DDBJ databases">
        <authorList>
            <person name="Gilroy R."/>
        </authorList>
    </citation>
    <scope>NUCLEOTIDE SEQUENCE</scope>
    <source>
        <strain evidence="6">CHK197-8231</strain>
    </source>
</reference>
<evidence type="ECO:0000256" key="4">
    <source>
        <dbReference type="SAM" id="MobiDB-lite"/>
    </source>
</evidence>
<dbReference type="GO" id="GO:0005886">
    <property type="term" value="C:plasma membrane"/>
    <property type="evidence" value="ECO:0007669"/>
    <property type="project" value="TreeGrafter"/>
</dbReference>
<dbReference type="Pfam" id="PF00437">
    <property type="entry name" value="T2SSE"/>
    <property type="match status" value="1"/>
</dbReference>
<feature type="region of interest" description="Disordered" evidence="4">
    <location>
        <begin position="425"/>
        <end position="460"/>
    </location>
</feature>
<comment type="similarity">
    <text evidence="1">Belongs to the GSP E family.</text>
</comment>
<evidence type="ECO:0000256" key="3">
    <source>
        <dbReference type="ARBA" id="ARBA00022840"/>
    </source>
</evidence>
<organism evidence="6 7">
    <name type="scientific">Candidatus Fimihabitans intestinipullorum</name>
    <dbReference type="NCBI Taxonomy" id="2840820"/>
    <lineage>
        <taxon>Bacteria</taxon>
        <taxon>Bacillati</taxon>
        <taxon>Mycoplasmatota</taxon>
        <taxon>Mycoplasmatota incertae sedis</taxon>
        <taxon>Candidatus Fimihabitans</taxon>
    </lineage>
</organism>
<dbReference type="InterPro" id="IPR027417">
    <property type="entry name" value="P-loop_NTPase"/>
</dbReference>
<proteinExistence type="inferred from homology"/>
<feature type="compositionally biased region" description="Basic and acidic residues" evidence="4">
    <location>
        <begin position="451"/>
        <end position="460"/>
    </location>
</feature>
<name>A0A9D1HTQ7_9BACT</name>
<feature type="domain" description="Bacterial type II secretion system protein E" evidence="5">
    <location>
        <begin position="10"/>
        <end position="387"/>
    </location>
</feature>
<evidence type="ECO:0000313" key="6">
    <source>
        <dbReference type="EMBL" id="HIU22199.1"/>
    </source>
</evidence>
<feature type="compositionally biased region" description="Low complexity" evidence="4">
    <location>
        <begin position="427"/>
        <end position="442"/>
    </location>
</feature>
<keyword evidence="2" id="KW-0547">Nucleotide-binding</keyword>
<protein>
    <submittedName>
        <fullName evidence="6">Type II/IV secretion system protein</fullName>
    </submittedName>
</protein>
<evidence type="ECO:0000256" key="1">
    <source>
        <dbReference type="ARBA" id="ARBA00006611"/>
    </source>
</evidence>
<dbReference type="FunFam" id="3.40.50.300:FF:000398">
    <property type="entry name" value="Type IV pilus assembly ATPase PilB"/>
    <property type="match status" value="1"/>
</dbReference>
<dbReference type="CDD" id="cd01129">
    <property type="entry name" value="PulE-GspE-like"/>
    <property type="match status" value="1"/>
</dbReference>
<dbReference type="PANTHER" id="PTHR30258:SF1">
    <property type="entry name" value="PROTEIN TRANSPORT PROTEIN HOFB HOMOLOG"/>
    <property type="match status" value="1"/>
</dbReference>
<dbReference type="Gene3D" id="3.40.50.300">
    <property type="entry name" value="P-loop containing nucleotide triphosphate hydrolases"/>
    <property type="match status" value="1"/>
</dbReference>
<dbReference type="InterPro" id="IPR001482">
    <property type="entry name" value="T2SS/T4SS_dom"/>
</dbReference>
<dbReference type="Proteomes" id="UP000824087">
    <property type="component" value="Unassembled WGS sequence"/>
</dbReference>
<comment type="caution">
    <text evidence="6">The sequence shown here is derived from an EMBL/GenBank/DDBJ whole genome shotgun (WGS) entry which is preliminary data.</text>
</comment>
<dbReference type="EMBL" id="DVML01000008">
    <property type="protein sequence ID" value="HIU22199.1"/>
    <property type="molecule type" value="Genomic_DNA"/>
</dbReference>
<dbReference type="GO" id="GO:0016887">
    <property type="term" value="F:ATP hydrolysis activity"/>
    <property type="evidence" value="ECO:0007669"/>
    <property type="project" value="TreeGrafter"/>
</dbReference>
<accession>A0A9D1HTQ7</accession>
<dbReference type="GO" id="GO:0005524">
    <property type="term" value="F:ATP binding"/>
    <property type="evidence" value="ECO:0007669"/>
    <property type="project" value="UniProtKB-KW"/>
</dbReference>
<sequence>MLKKYDFNKIPITEILNDILVDSAKRGASDIHMDPRTNGMQIRIRIDGALVDYAEVPSVMQKNLVTRVKILAGMNITETRLPQDGAIKQTIQDMPLDLRVSALPTKEGEKVVIRILDYSMSIAGLETLGLSQDNLKKVLRMIAVPNGIILVTGATGSGKSTTVYSILNRLNREDVNIITVEDPVEMEIEGINQVQTNSEIGLTFASALRSILRQDPNIIMIGEIRDNETAQIAVRASITGHLVLSTIHTNNSLNTIERLLDMDVERYLLSASLTGIVSQKLARRLCTKCQKTRPTNQYEKELFKKALGLEVNEVKTAEGCEECGSGYKGRISIHEVLLINQEIRDAISSNVSKEKLREMVYGSDVTTMLQDGLQKVVEGYTTIEEILKLIELDDDESLGNDQKEKSGLEAALAYTGIAVKEDLGHLTAAAGEQQTTTTAPAQPTTPNPTPIDDKIDILDL</sequence>
<evidence type="ECO:0000313" key="7">
    <source>
        <dbReference type="Proteomes" id="UP000824087"/>
    </source>
</evidence>